<gene>
    <name evidence="1" type="ORF">CHRIB12_LOCUS15675</name>
</gene>
<evidence type="ECO:0000313" key="1">
    <source>
        <dbReference type="EMBL" id="CAB5377294.1"/>
    </source>
</evidence>
<dbReference type="OrthoDB" id="2447167at2759"/>
<protein>
    <submittedName>
        <fullName evidence="1">Uncharacterized protein</fullName>
    </submittedName>
</protein>
<name>A0A916ECG3_9GLOM</name>
<sequence>MRLKNVQLMLQVYLHNTQNIVSGFLNEAKAYSIERKDDYINIYENITDEFLNEIKAYSMNIFGNILPVYGISQNPDTKDYIMVLGYAKGGNFNYWCLDSNPVNRLKAAEIEELLKLYYYSYKYDEVYDEFYKKSPAGSSFKIRMKIEKEQKYYEIERQFKISEEYRKVNQHLFINNLTTHLQAIYTSRLLNPFVEEFLKDDINKYKITDDMSVDFCSLIEESSDQND</sequence>
<dbReference type="VEuPathDB" id="FungiDB:RhiirFUN_000200"/>
<dbReference type="EMBL" id="CAGKOT010000037">
    <property type="protein sequence ID" value="CAB5377294.1"/>
    <property type="molecule type" value="Genomic_DNA"/>
</dbReference>
<comment type="caution">
    <text evidence="1">The sequence shown here is derived from an EMBL/GenBank/DDBJ whole genome shotgun (WGS) entry which is preliminary data.</text>
</comment>
<reference evidence="1" key="1">
    <citation type="submission" date="2020-05" db="EMBL/GenBank/DDBJ databases">
        <authorList>
            <person name="Rincon C."/>
            <person name="Sanders R I."/>
            <person name="Robbins C."/>
            <person name="Chaturvedi A."/>
        </authorList>
    </citation>
    <scope>NUCLEOTIDE SEQUENCE</scope>
    <source>
        <strain evidence="1">CHB12</strain>
    </source>
</reference>
<accession>A0A916ECG3</accession>
<evidence type="ECO:0000313" key="2">
    <source>
        <dbReference type="Proteomes" id="UP000684084"/>
    </source>
</evidence>
<dbReference type="Proteomes" id="UP000684084">
    <property type="component" value="Unassembled WGS sequence"/>
</dbReference>
<dbReference type="AlphaFoldDB" id="A0A916ECG3"/>
<organism evidence="1 2">
    <name type="scientific">Rhizophagus irregularis</name>
    <dbReference type="NCBI Taxonomy" id="588596"/>
    <lineage>
        <taxon>Eukaryota</taxon>
        <taxon>Fungi</taxon>
        <taxon>Fungi incertae sedis</taxon>
        <taxon>Mucoromycota</taxon>
        <taxon>Glomeromycotina</taxon>
        <taxon>Glomeromycetes</taxon>
        <taxon>Glomerales</taxon>
        <taxon>Glomeraceae</taxon>
        <taxon>Rhizophagus</taxon>
    </lineage>
</organism>
<proteinExistence type="predicted"/>